<organism evidence="1">
    <name type="scientific">bioreactor metagenome</name>
    <dbReference type="NCBI Taxonomy" id="1076179"/>
    <lineage>
        <taxon>unclassified sequences</taxon>
        <taxon>metagenomes</taxon>
        <taxon>ecological metagenomes</taxon>
    </lineage>
</organism>
<accession>A0A645FJY5</accession>
<name>A0A645FJY5_9ZZZZ</name>
<dbReference type="EMBL" id="VSSQ01060885">
    <property type="protein sequence ID" value="MPN14280.1"/>
    <property type="molecule type" value="Genomic_DNA"/>
</dbReference>
<sequence>MNTHAFRNAGIISQDDDTYLISFQVEGNAHNAVLKFYQFLGTNVGQACDLGNTITGFFDNTNFFDFVLCLECSDLLL</sequence>
<proteinExistence type="predicted"/>
<reference evidence="1" key="1">
    <citation type="submission" date="2019-08" db="EMBL/GenBank/DDBJ databases">
        <authorList>
            <person name="Kucharzyk K."/>
            <person name="Murdoch R.W."/>
            <person name="Higgins S."/>
            <person name="Loffler F."/>
        </authorList>
    </citation>
    <scope>NUCLEOTIDE SEQUENCE</scope>
</reference>
<gene>
    <name evidence="1" type="ORF">SDC9_161606</name>
</gene>
<protein>
    <submittedName>
        <fullName evidence="1">Uncharacterized protein</fullName>
    </submittedName>
</protein>
<dbReference type="AlphaFoldDB" id="A0A645FJY5"/>
<comment type="caution">
    <text evidence="1">The sequence shown here is derived from an EMBL/GenBank/DDBJ whole genome shotgun (WGS) entry which is preliminary data.</text>
</comment>
<evidence type="ECO:0000313" key="1">
    <source>
        <dbReference type="EMBL" id="MPN14280.1"/>
    </source>
</evidence>